<evidence type="ECO:0000256" key="7">
    <source>
        <dbReference type="ARBA" id="ARBA00022801"/>
    </source>
</evidence>
<keyword evidence="7" id="KW-0378">Hydrolase</keyword>
<evidence type="ECO:0000313" key="13">
    <source>
        <dbReference type="EMBL" id="GCC37152.1"/>
    </source>
</evidence>
<dbReference type="Pfam" id="PF18027">
    <property type="entry name" value="Pepdidase_M14_N"/>
    <property type="match status" value="1"/>
</dbReference>
<accession>A0A401T3D0</accession>
<comment type="similarity">
    <text evidence="3 11">Belongs to the peptidase M14 family.</text>
</comment>
<evidence type="ECO:0000256" key="9">
    <source>
        <dbReference type="ARBA" id="ARBA00023049"/>
    </source>
</evidence>
<evidence type="ECO:0000256" key="2">
    <source>
        <dbReference type="ARBA" id="ARBA00004514"/>
    </source>
</evidence>
<gene>
    <name evidence="13" type="ORF">chiPu_0015653</name>
</gene>
<dbReference type="InterPro" id="IPR040626">
    <property type="entry name" value="Pepdidase_M14_N"/>
</dbReference>
<comment type="cofactor">
    <cofactor evidence="1">
        <name>Zn(2+)</name>
        <dbReference type="ChEBI" id="CHEBI:29105"/>
    </cofactor>
</comment>
<dbReference type="InterPro" id="IPR050821">
    <property type="entry name" value="Cytosolic_carboxypeptidase"/>
</dbReference>
<dbReference type="OrthoDB" id="10253041at2759"/>
<dbReference type="GO" id="GO:0008270">
    <property type="term" value="F:zinc ion binding"/>
    <property type="evidence" value="ECO:0007669"/>
    <property type="project" value="InterPro"/>
</dbReference>
<protein>
    <recommendedName>
        <fullName evidence="12">Peptidase M14 domain-containing protein</fullName>
    </recommendedName>
</protein>
<organism evidence="13 14">
    <name type="scientific">Chiloscyllium punctatum</name>
    <name type="common">Brownbanded bambooshark</name>
    <name type="synonym">Hemiscyllium punctatum</name>
    <dbReference type="NCBI Taxonomy" id="137246"/>
    <lineage>
        <taxon>Eukaryota</taxon>
        <taxon>Metazoa</taxon>
        <taxon>Chordata</taxon>
        <taxon>Craniata</taxon>
        <taxon>Vertebrata</taxon>
        <taxon>Chondrichthyes</taxon>
        <taxon>Elasmobranchii</taxon>
        <taxon>Galeomorphii</taxon>
        <taxon>Galeoidea</taxon>
        <taxon>Orectolobiformes</taxon>
        <taxon>Hemiscylliidae</taxon>
        <taxon>Chiloscyllium</taxon>
    </lineage>
</organism>
<keyword evidence="5" id="KW-0645">Protease</keyword>
<evidence type="ECO:0000256" key="3">
    <source>
        <dbReference type="ARBA" id="ARBA00005988"/>
    </source>
</evidence>
<name>A0A401T3D0_CHIPU</name>
<dbReference type="PANTHER" id="PTHR12756:SF23">
    <property type="entry name" value="CYTOSOLIC CARBOXYPEPTIDASE 3"/>
    <property type="match status" value="1"/>
</dbReference>
<keyword evidence="9" id="KW-0482">Metalloprotease</keyword>
<keyword evidence="14" id="KW-1185">Reference proteome</keyword>
<feature type="active site" description="Proton donor/acceptor" evidence="11">
    <location>
        <position position="397"/>
    </location>
</feature>
<dbReference type="SUPFAM" id="SSF53187">
    <property type="entry name" value="Zn-dependent exopeptidases"/>
    <property type="match status" value="1"/>
</dbReference>
<keyword evidence="6" id="KW-0479">Metal-binding</keyword>
<dbReference type="FunFam" id="3.40.630.10:FF:000011">
    <property type="entry name" value="cytosolic carboxypeptidase 2 isoform X1"/>
    <property type="match status" value="1"/>
</dbReference>
<keyword evidence="8" id="KW-0862">Zinc</keyword>
<evidence type="ECO:0000256" key="4">
    <source>
        <dbReference type="ARBA" id="ARBA00022645"/>
    </source>
</evidence>
<dbReference type="EMBL" id="BEZZ01000950">
    <property type="protein sequence ID" value="GCC37152.1"/>
    <property type="molecule type" value="Genomic_DNA"/>
</dbReference>
<dbReference type="CDD" id="cd06907">
    <property type="entry name" value="M14_AGBL2-3_like"/>
    <property type="match status" value="1"/>
</dbReference>
<proteinExistence type="inferred from homology"/>
<evidence type="ECO:0000313" key="14">
    <source>
        <dbReference type="Proteomes" id="UP000287033"/>
    </source>
</evidence>
<keyword evidence="4" id="KW-0121">Carboxypeptidase</keyword>
<dbReference type="PANTHER" id="PTHR12756">
    <property type="entry name" value="CYTOSOLIC CARBOXYPEPTIDASE"/>
    <property type="match status" value="1"/>
</dbReference>
<dbReference type="GO" id="GO:0006508">
    <property type="term" value="P:proteolysis"/>
    <property type="evidence" value="ECO:0007669"/>
    <property type="project" value="UniProtKB-KW"/>
</dbReference>
<dbReference type="OMA" id="HIXYKEP"/>
<dbReference type="InterPro" id="IPR000834">
    <property type="entry name" value="Peptidase_M14"/>
</dbReference>
<dbReference type="GO" id="GO:0005829">
    <property type="term" value="C:cytosol"/>
    <property type="evidence" value="ECO:0007669"/>
    <property type="project" value="UniProtKB-SubCell"/>
</dbReference>
<dbReference type="STRING" id="137246.A0A401T3D0"/>
<comment type="catalytic activity">
    <reaction evidence="10">
        <text>(L-glutamyl)(n+1)-gamma-L-glutamyl-L-glutamyl-[protein] + H2O = (L-glutamyl)(n)-gamma-L-glutamyl-L-glutamyl-[protein] + L-glutamate</text>
        <dbReference type="Rhea" id="RHEA:60004"/>
        <dbReference type="Rhea" id="RHEA-COMP:15519"/>
        <dbReference type="Rhea" id="RHEA-COMP:15675"/>
        <dbReference type="ChEBI" id="CHEBI:15377"/>
        <dbReference type="ChEBI" id="CHEBI:29985"/>
        <dbReference type="ChEBI" id="CHEBI:143623"/>
    </reaction>
    <physiologicalReaction direction="left-to-right" evidence="10">
        <dbReference type="Rhea" id="RHEA:60005"/>
    </physiologicalReaction>
</comment>
<evidence type="ECO:0000256" key="10">
    <source>
        <dbReference type="ARBA" id="ARBA00029302"/>
    </source>
</evidence>
<evidence type="ECO:0000256" key="8">
    <source>
        <dbReference type="ARBA" id="ARBA00022833"/>
    </source>
</evidence>
<evidence type="ECO:0000256" key="5">
    <source>
        <dbReference type="ARBA" id="ARBA00022670"/>
    </source>
</evidence>
<sequence>MEPCFTFSRVSGSSKPLKQAAINVSDQNNTLIFESRFESGNLEKVFKVGEYEYNLMLRTDLYTAKHTQWYYFQVQNMQPTVQYRFTIINLMKPTSLYNMGMKPLLYSTKDAELHKIGWRRVGSQIKYYRNNYSNSKHHYYSLTWTFEFPHYGDTCYFAHCYPYTYSDLQDYVTHVVNDPAKSKFCKVRVLCRSLAGNMVYILTVTNPSESSEAALEKKAVILTARVHPGETNSSWMMKGFLDYLLGNSMDANLLRDTFLFKIVPMLNPDGVIVGNYRCSLSGQDLNRKYRSYLKETYPSVWYTRKLIKRLMEERTVFLYCDLHGHSRKQNIFMYGCQSRRRTVSSYAKQRVFPFMLSKNCCNKFCFQSCKFHVKRAKEGTGRVVVWRMGVTNSYTLEATFCGSTLGNSGDVHFNVNDLESVGFEFCDTLLDYCDPDQSKVNLQNGNVLV</sequence>
<evidence type="ECO:0000256" key="11">
    <source>
        <dbReference type="PROSITE-ProRule" id="PRU01379"/>
    </source>
</evidence>
<dbReference type="Gene3D" id="2.60.40.3120">
    <property type="match status" value="1"/>
</dbReference>
<reference evidence="13 14" key="1">
    <citation type="journal article" date="2018" name="Nat. Ecol. Evol.">
        <title>Shark genomes provide insights into elasmobranch evolution and the origin of vertebrates.</title>
        <authorList>
            <person name="Hara Y"/>
            <person name="Yamaguchi K"/>
            <person name="Onimaru K"/>
            <person name="Kadota M"/>
            <person name="Koyanagi M"/>
            <person name="Keeley SD"/>
            <person name="Tatsumi K"/>
            <person name="Tanaka K"/>
            <person name="Motone F"/>
            <person name="Kageyama Y"/>
            <person name="Nozu R"/>
            <person name="Adachi N"/>
            <person name="Nishimura O"/>
            <person name="Nakagawa R"/>
            <person name="Tanegashima C"/>
            <person name="Kiyatake I"/>
            <person name="Matsumoto R"/>
            <person name="Murakumo K"/>
            <person name="Nishida K"/>
            <person name="Terakita A"/>
            <person name="Kuratani S"/>
            <person name="Sato K"/>
            <person name="Hyodo S Kuraku.S."/>
        </authorList>
    </citation>
    <scope>NUCLEOTIDE SEQUENCE [LARGE SCALE GENOMIC DNA]</scope>
</reference>
<dbReference type="Pfam" id="PF00246">
    <property type="entry name" value="Peptidase_M14"/>
    <property type="match status" value="1"/>
</dbReference>
<evidence type="ECO:0000256" key="6">
    <source>
        <dbReference type="ARBA" id="ARBA00022723"/>
    </source>
</evidence>
<dbReference type="AlphaFoldDB" id="A0A401T3D0"/>
<comment type="caution">
    <text evidence="13">The sequence shown here is derived from an EMBL/GenBank/DDBJ whole genome shotgun (WGS) entry which is preliminary data.</text>
</comment>
<dbReference type="GO" id="GO:0004181">
    <property type="term" value="F:metallocarboxypeptidase activity"/>
    <property type="evidence" value="ECO:0007669"/>
    <property type="project" value="InterPro"/>
</dbReference>
<comment type="subcellular location">
    <subcellularLocation>
        <location evidence="2">Cytoplasm</location>
        <location evidence="2">Cytosol</location>
    </subcellularLocation>
</comment>
<evidence type="ECO:0000256" key="1">
    <source>
        <dbReference type="ARBA" id="ARBA00001947"/>
    </source>
</evidence>
<dbReference type="PROSITE" id="PS52035">
    <property type="entry name" value="PEPTIDASE_M14"/>
    <property type="match status" value="1"/>
</dbReference>
<evidence type="ECO:0000259" key="12">
    <source>
        <dbReference type="PROSITE" id="PS52035"/>
    </source>
</evidence>
<feature type="domain" description="Peptidase M14" evidence="12">
    <location>
        <begin position="161"/>
        <end position="433"/>
    </location>
</feature>
<dbReference type="Gene3D" id="3.40.630.10">
    <property type="entry name" value="Zn peptidases"/>
    <property type="match status" value="1"/>
</dbReference>
<dbReference type="Proteomes" id="UP000287033">
    <property type="component" value="Unassembled WGS sequence"/>
</dbReference>